<dbReference type="InterPro" id="IPR050364">
    <property type="entry name" value="Cytochrome_P450_fung"/>
</dbReference>
<comment type="subcellular location">
    <subcellularLocation>
        <location evidence="2">Membrane</location>
    </subcellularLocation>
</comment>
<dbReference type="EMBL" id="CAJMWR010003094">
    <property type="protein sequence ID" value="CAE6454471.1"/>
    <property type="molecule type" value="Genomic_DNA"/>
</dbReference>
<organism evidence="15 16">
    <name type="scientific">Rhizoctonia solani</name>
    <dbReference type="NCBI Taxonomy" id="456999"/>
    <lineage>
        <taxon>Eukaryota</taxon>
        <taxon>Fungi</taxon>
        <taxon>Dikarya</taxon>
        <taxon>Basidiomycota</taxon>
        <taxon>Agaricomycotina</taxon>
        <taxon>Agaricomycetes</taxon>
        <taxon>Cantharellales</taxon>
        <taxon>Ceratobasidiaceae</taxon>
        <taxon>Rhizoctonia</taxon>
    </lineage>
</organism>
<accession>A0A8H3GKE5</accession>
<keyword evidence="10 13" id="KW-0408">Iron</keyword>
<dbReference type="Gene3D" id="1.10.630.10">
    <property type="entry name" value="Cytochrome P450"/>
    <property type="match status" value="1"/>
</dbReference>
<dbReference type="InterPro" id="IPR036396">
    <property type="entry name" value="Cyt_P450_sf"/>
</dbReference>
<comment type="similarity">
    <text evidence="4 14">Belongs to the cytochrome P450 family.</text>
</comment>
<dbReference type="PROSITE" id="PS00086">
    <property type="entry name" value="CYTOCHROME_P450"/>
    <property type="match status" value="1"/>
</dbReference>
<dbReference type="Proteomes" id="UP000663840">
    <property type="component" value="Unassembled WGS sequence"/>
</dbReference>
<evidence type="ECO:0000256" key="1">
    <source>
        <dbReference type="ARBA" id="ARBA00001971"/>
    </source>
</evidence>
<evidence type="ECO:0000256" key="10">
    <source>
        <dbReference type="ARBA" id="ARBA00023004"/>
    </source>
</evidence>
<evidence type="ECO:0000256" key="12">
    <source>
        <dbReference type="ARBA" id="ARBA00023136"/>
    </source>
</evidence>
<keyword evidence="9 14" id="KW-0560">Oxidoreductase</keyword>
<evidence type="ECO:0000313" key="16">
    <source>
        <dbReference type="Proteomes" id="UP000663840"/>
    </source>
</evidence>
<evidence type="ECO:0000256" key="11">
    <source>
        <dbReference type="ARBA" id="ARBA00023033"/>
    </source>
</evidence>
<comment type="caution">
    <text evidence="15">The sequence shown here is derived from an EMBL/GenBank/DDBJ whole genome shotgun (WGS) entry which is preliminary data.</text>
</comment>
<evidence type="ECO:0000256" key="5">
    <source>
        <dbReference type="ARBA" id="ARBA00022617"/>
    </source>
</evidence>
<dbReference type="GO" id="GO:0004497">
    <property type="term" value="F:monooxygenase activity"/>
    <property type="evidence" value="ECO:0007669"/>
    <property type="project" value="UniProtKB-KW"/>
</dbReference>
<dbReference type="GO" id="GO:0020037">
    <property type="term" value="F:heme binding"/>
    <property type="evidence" value="ECO:0007669"/>
    <property type="project" value="InterPro"/>
</dbReference>
<evidence type="ECO:0000256" key="4">
    <source>
        <dbReference type="ARBA" id="ARBA00010617"/>
    </source>
</evidence>
<evidence type="ECO:0008006" key="17">
    <source>
        <dbReference type="Google" id="ProtNLM"/>
    </source>
</evidence>
<name>A0A8H3GKE5_9AGAM</name>
<keyword evidence="11 14" id="KW-0503">Monooxygenase</keyword>
<evidence type="ECO:0000256" key="6">
    <source>
        <dbReference type="ARBA" id="ARBA00022692"/>
    </source>
</evidence>
<comment type="cofactor">
    <cofactor evidence="1 13">
        <name>heme</name>
        <dbReference type="ChEBI" id="CHEBI:30413"/>
    </cofactor>
</comment>
<dbReference type="InterPro" id="IPR001128">
    <property type="entry name" value="Cyt_P450"/>
</dbReference>
<evidence type="ECO:0000256" key="3">
    <source>
        <dbReference type="ARBA" id="ARBA00005179"/>
    </source>
</evidence>
<evidence type="ECO:0000256" key="13">
    <source>
        <dbReference type="PIRSR" id="PIRSR602401-1"/>
    </source>
</evidence>
<dbReference type="GO" id="GO:0016705">
    <property type="term" value="F:oxidoreductase activity, acting on paired donors, with incorporation or reduction of molecular oxygen"/>
    <property type="evidence" value="ECO:0007669"/>
    <property type="project" value="InterPro"/>
</dbReference>
<dbReference type="PANTHER" id="PTHR46300">
    <property type="entry name" value="P450, PUTATIVE (EUROFUNG)-RELATED-RELATED"/>
    <property type="match status" value="1"/>
</dbReference>
<evidence type="ECO:0000256" key="2">
    <source>
        <dbReference type="ARBA" id="ARBA00004370"/>
    </source>
</evidence>
<keyword evidence="5 13" id="KW-0349">Heme</keyword>
<keyword evidence="8" id="KW-1133">Transmembrane helix</keyword>
<dbReference type="CDD" id="cd11065">
    <property type="entry name" value="CYP64-like"/>
    <property type="match status" value="1"/>
</dbReference>
<keyword evidence="12" id="KW-0472">Membrane</keyword>
<feature type="binding site" description="axial binding residue" evidence="13">
    <location>
        <position position="456"/>
    </location>
    <ligand>
        <name>heme</name>
        <dbReference type="ChEBI" id="CHEBI:30413"/>
    </ligand>
    <ligandPart>
        <name>Fe</name>
        <dbReference type="ChEBI" id="CHEBI:18248"/>
    </ligandPart>
</feature>
<keyword evidence="6" id="KW-0812">Transmembrane</keyword>
<evidence type="ECO:0000256" key="8">
    <source>
        <dbReference type="ARBA" id="ARBA00022989"/>
    </source>
</evidence>
<evidence type="ECO:0000256" key="14">
    <source>
        <dbReference type="RuleBase" id="RU000461"/>
    </source>
</evidence>
<dbReference type="InterPro" id="IPR002401">
    <property type="entry name" value="Cyt_P450_E_grp-I"/>
</dbReference>
<dbReference type="InterPro" id="IPR017972">
    <property type="entry name" value="Cyt_P450_CS"/>
</dbReference>
<reference evidence="15" key="1">
    <citation type="submission" date="2021-01" db="EMBL/GenBank/DDBJ databases">
        <authorList>
            <person name="Kaushik A."/>
        </authorList>
    </citation>
    <scope>NUCLEOTIDE SEQUENCE</scope>
    <source>
        <strain evidence="15">AG1-1A</strain>
    </source>
</reference>
<protein>
    <recommendedName>
        <fullName evidence="17">O-methylsterigmatocystin oxidoreductase</fullName>
    </recommendedName>
</protein>
<dbReference type="PRINTS" id="PR00463">
    <property type="entry name" value="EP450I"/>
</dbReference>
<sequence length="530" mass="59728">MAWDIVLTLLLAGILTYAIYTKPSRAHSLPLPPSPKADPLIGHLRALPRSDEHLVYAQWGKDLNSDVVSISVLGQTIIILNSAKAANELLEQRSSIYSSRTQLPMVSDPSLIDCRITGLLPYGERWREQRRLTHISLHKKASVQFWPLVVNHVRLSLRRIVDNPDGFMGEIKRMSGSTLLAAVYGYEVTSAHDPFLHLAETTMEHWGEAAIPGNFLVNVMPWIRYIPEWVPGSGWKKIVKVWKEETKEVVNFPFNYTKQQIAQGIAPHSVLKGILAKLESKLGTGVEYSEQEDRIKWVVGTLFGGRFIPWSDFSVIKRDSQRDLILQSSATAFVFILAMVLNQSIFAKAQAEVDVVVGHDRLPEMSDREALVYVECVMKEVLRWQPVGPLGIPHAVIEDDEYRGWRIPKGSTIVGNIWAMSYDKLVYDEPEKFNPDRFLNPKTPSPPTFGFGRRSCPGIHLAESTLFITISTLLALFEIRPIKDKDGNDVIPEVNMKTNVLVSYPADFKCSIIPRSEKAIRLLNTSILEV</sequence>
<dbReference type="AlphaFoldDB" id="A0A8H3GKE5"/>
<dbReference type="SUPFAM" id="SSF48264">
    <property type="entry name" value="Cytochrome P450"/>
    <property type="match status" value="1"/>
</dbReference>
<dbReference type="GO" id="GO:0016020">
    <property type="term" value="C:membrane"/>
    <property type="evidence" value="ECO:0007669"/>
    <property type="project" value="UniProtKB-SubCell"/>
</dbReference>
<comment type="pathway">
    <text evidence="3">Secondary metabolite biosynthesis.</text>
</comment>
<dbReference type="GO" id="GO:0005506">
    <property type="term" value="F:iron ion binding"/>
    <property type="evidence" value="ECO:0007669"/>
    <property type="project" value="InterPro"/>
</dbReference>
<dbReference type="PANTHER" id="PTHR46300:SF2">
    <property type="entry name" value="CYTOCHROME P450 MONOOXYGENASE ALNH-RELATED"/>
    <property type="match status" value="1"/>
</dbReference>
<gene>
    <name evidence="15" type="ORF">RDB_LOCUS93872</name>
</gene>
<evidence type="ECO:0000313" key="15">
    <source>
        <dbReference type="EMBL" id="CAE6454471.1"/>
    </source>
</evidence>
<dbReference type="Pfam" id="PF00067">
    <property type="entry name" value="p450"/>
    <property type="match status" value="2"/>
</dbReference>
<evidence type="ECO:0000256" key="7">
    <source>
        <dbReference type="ARBA" id="ARBA00022723"/>
    </source>
</evidence>
<keyword evidence="7 13" id="KW-0479">Metal-binding</keyword>
<evidence type="ECO:0000256" key="9">
    <source>
        <dbReference type="ARBA" id="ARBA00023002"/>
    </source>
</evidence>
<proteinExistence type="inferred from homology"/>